<accession>A0A8H6M191</accession>
<dbReference type="EMBL" id="JACGCI010000076">
    <property type="protein sequence ID" value="KAF6747992.1"/>
    <property type="molecule type" value="Genomic_DNA"/>
</dbReference>
<protein>
    <submittedName>
        <fullName evidence="2">Uncharacterized protein</fullName>
    </submittedName>
</protein>
<feature type="compositionally biased region" description="Acidic residues" evidence="1">
    <location>
        <begin position="157"/>
        <end position="166"/>
    </location>
</feature>
<evidence type="ECO:0000313" key="2">
    <source>
        <dbReference type="EMBL" id="KAF6747992.1"/>
    </source>
</evidence>
<dbReference type="OrthoDB" id="3049390at2759"/>
<evidence type="ECO:0000313" key="3">
    <source>
        <dbReference type="Proteomes" id="UP000521943"/>
    </source>
</evidence>
<dbReference type="Proteomes" id="UP000521943">
    <property type="component" value="Unassembled WGS sequence"/>
</dbReference>
<reference evidence="2 3" key="1">
    <citation type="submission" date="2020-07" db="EMBL/GenBank/DDBJ databases">
        <title>Comparative genomics of pyrophilous fungi reveals a link between fire events and developmental genes.</title>
        <authorList>
            <consortium name="DOE Joint Genome Institute"/>
            <person name="Steindorff A.S."/>
            <person name="Carver A."/>
            <person name="Calhoun S."/>
            <person name="Stillman K."/>
            <person name="Liu H."/>
            <person name="Lipzen A."/>
            <person name="Pangilinan J."/>
            <person name="Labutti K."/>
            <person name="Bruns T.D."/>
            <person name="Grigoriev I.V."/>
        </authorList>
    </citation>
    <scope>NUCLEOTIDE SEQUENCE [LARGE SCALE GENOMIC DNA]</scope>
    <source>
        <strain evidence="2 3">CBS 144469</strain>
    </source>
</reference>
<evidence type="ECO:0000256" key="1">
    <source>
        <dbReference type="SAM" id="MobiDB-lite"/>
    </source>
</evidence>
<feature type="region of interest" description="Disordered" evidence="1">
    <location>
        <begin position="151"/>
        <end position="191"/>
    </location>
</feature>
<keyword evidence="3" id="KW-1185">Reference proteome</keyword>
<proteinExistence type="predicted"/>
<dbReference type="AlphaFoldDB" id="A0A8H6M191"/>
<name>A0A8H6M191_9AGAR</name>
<organism evidence="2 3">
    <name type="scientific">Ephemerocybe angulata</name>
    <dbReference type="NCBI Taxonomy" id="980116"/>
    <lineage>
        <taxon>Eukaryota</taxon>
        <taxon>Fungi</taxon>
        <taxon>Dikarya</taxon>
        <taxon>Basidiomycota</taxon>
        <taxon>Agaricomycotina</taxon>
        <taxon>Agaricomycetes</taxon>
        <taxon>Agaricomycetidae</taxon>
        <taxon>Agaricales</taxon>
        <taxon>Agaricineae</taxon>
        <taxon>Psathyrellaceae</taxon>
        <taxon>Ephemerocybe</taxon>
    </lineage>
</organism>
<gene>
    <name evidence="2" type="ORF">DFP72DRAFT_1074868</name>
</gene>
<sequence>MHSSERLIWRPPFWAEISNDELRALTWRELGRQGASVDAITRLAYRSWVAQFQDQLVVAPTMEGAIVDWFSTCLNLEDSETWMLVVAERYLINRFIEVQWIHYAQLEDSALAELRRLQRKVLEITFGSPWSPFVYQRQLDIMEEMARDPETLRSFEEDSESEDEDGGGPAYQSHKGRGYNPEASPPRKRTRVDSGRVWEDFVATYLDVTARPKAWSDALLKNPRFWTRLCTRWKGILLEGYHSRKEKSLKPNQSRELYDGFLQVLRQMKWVPSQVYSQSGWTSAAKESGLAKMLWLWGDPVGITTWKADFTITLYRYHRVDATLDTLLQAWRSPEEEPHVRTTYDIATILLSTRTNGLRSKVVSDGGSLLKAIISCESPGPDSEFSNIIPLDVLPSSAFFLLSQSNFASAWPEWLLPGLQARQYDLRPLHENGHLKEEIYAQVLHQLEDRGRRDKDNFSAAKPLNEKALLVFRRTLKFRALQRRFSQGQLVEGVHRKSYTRPCEKCMPLGAEAYCVKEVIVKVQEVPSELLGCGVSTHPKEEVINTLKGRSQGKGAAKDVKHPKEDLNLQVLEPDHIIIGRCGIQIYRIVDEKKNLLDIWAYGAIPKDLLEEMQRHHADLPAGLKGLGKMVPQGERTPSGGAPGDCHRFYSDMNATELDSLGSLFDQAEDSFIISQVTRIIAFPIFQDVREKGQEGERLGTLATTLYHCVNYGAPVHKDRDAGKGLCANILKEGSKKEDYAFFNMAYRIMFIAQTNSLWSFTGTDPHGTVLPSLRPPKEIMMEPEFGEVPGPLPPPRNITKHVTKPKKNAISARKYLSARQNRYEHQKAWEIHV</sequence>
<comment type="caution">
    <text evidence="2">The sequence shown here is derived from an EMBL/GenBank/DDBJ whole genome shotgun (WGS) entry which is preliminary data.</text>
</comment>